<dbReference type="EMBL" id="AVOT02024373">
    <property type="protein sequence ID" value="MBW0514987.1"/>
    <property type="molecule type" value="Genomic_DNA"/>
</dbReference>
<dbReference type="Proteomes" id="UP000765509">
    <property type="component" value="Unassembled WGS sequence"/>
</dbReference>
<keyword evidence="2" id="KW-1185">Reference proteome</keyword>
<dbReference type="OrthoDB" id="2515196at2759"/>
<protein>
    <submittedName>
        <fullName evidence="1">Uncharacterized protein</fullName>
    </submittedName>
</protein>
<name>A0A9Q3E7F2_9BASI</name>
<accession>A0A9Q3E7F2</accession>
<evidence type="ECO:0000313" key="2">
    <source>
        <dbReference type="Proteomes" id="UP000765509"/>
    </source>
</evidence>
<dbReference type="AlphaFoldDB" id="A0A9Q3E7F2"/>
<organism evidence="1 2">
    <name type="scientific">Austropuccinia psidii MF-1</name>
    <dbReference type="NCBI Taxonomy" id="1389203"/>
    <lineage>
        <taxon>Eukaryota</taxon>
        <taxon>Fungi</taxon>
        <taxon>Dikarya</taxon>
        <taxon>Basidiomycota</taxon>
        <taxon>Pucciniomycotina</taxon>
        <taxon>Pucciniomycetes</taxon>
        <taxon>Pucciniales</taxon>
        <taxon>Sphaerophragmiaceae</taxon>
        <taxon>Austropuccinia</taxon>
    </lineage>
</organism>
<proteinExistence type="predicted"/>
<evidence type="ECO:0000313" key="1">
    <source>
        <dbReference type="EMBL" id="MBW0514987.1"/>
    </source>
</evidence>
<comment type="caution">
    <text evidence="1">The sequence shown here is derived from an EMBL/GenBank/DDBJ whole genome shotgun (WGS) entry which is preliminary data.</text>
</comment>
<sequence>MSAAPTIPPTGNHSSSDDEGYQTKIITLTRDNWVKWSCQQENLLAGKGHENLLSPPSESDKIPLKFKKCNGSALALLWTCVCSDMHGVLLAHKNFFYDSWEALGKACGKNSVVVMCETLFKLMSLQFEPGSSLEKHIDTFQKTYANYESITLNSANRMTISSDVAAAFFIQSLNQDCKLSGLVQTLYDIKPF</sequence>
<gene>
    <name evidence="1" type="ORF">O181_054702</name>
</gene>
<reference evidence="1" key="1">
    <citation type="submission" date="2021-03" db="EMBL/GenBank/DDBJ databases">
        <title>Draft genome sequence of rust myrtle Austropuccinia psidii MF-1, a brazilian biotype.</title>
        <authorList>
            <person name="Quecine M.C."/>
            <person name="Pachon D.M.R."/>
            <person name="Bonatelli M.L."/>
            <person name="Correr F.H."/>
            <person name="Franceschini L.M."/>
            <person name="Leite T.F."/>
            <person name="Margarido G.R.A."/>
            <person name="Almeida C.A."/>
            <person name="Ferrarezi J.A."/>
            <person name="Labate C.A."/>
        </authorList>
    </citation>
    <scope>NUCLEOTIDE SEQUENCE</scope>
    <source>
        <strain evidence="1">MF-1</strain>
    </source>
</reference>